<feature type="transmembrane region" description="Helical" evidence="7">
    <location>
        <begin position="362"/>
        <end position="380"/>
    </location>
</feature>
<dbReference type="STRING" id="660025.F9GD54"/>
<accession>F9GD54</accession>
<dbReference type="Gene3D" id="1.20.1250.20">
    <property type="entry name" value="MFS general substrate transporter like domains"/>
    <property type="match status" value="2"/>
</dbReference>
<reference evidence="9" key="1">
    <citation type="journal article" date="2012" name="Mol. Plant Microbe Interact.">
        <title>A highly conserved effector in Fusarium oxysporum is required for full virulence on Arabidopsis.</title>
        <authorList>
            <person name="Thatcher L.F."/>
            <person name="Gardiner D.M."/>
            <person name="Kazan K."/>
            <person name="Manners J."/>
        </authorList>
    </citation>
    <scope>NUCLEOTIDE SEQUENCE [LARGE SCALE GENOMIC DNA]</scope>
    <source>
        <strain evidence="9">Fo5176</strain>
    </source>
</reference>
<dbReference type="SUPFAM" id="SSF103473">
    <property type="entry name" value="MFS general substrate transporter"/>
    <property type="match status" value="1"/>
</dbReference>
<dbReference type="InterPro" id="IPR050930">
    <property type="entry name" value="MFS_Vesicular_Transporter"/>
</dbReference>
<dbReference type="InterPro" id="IPR011701">
    <property type="entry name" value="MFS"/>
</dbReference>
<dbReference type="CDD" id="cd17325">
    <property type="entry name" value="MFS_MdtG_SLC18_like"/>
    <property type="match status" value="1"/>
</dbReference>
<keyword evidence="6" id="KW-0325">Glycoprotein</keyword>
<feature type="transmembrane region" description="Helical" evidence="7">
    <location>
        <begin position="15"/>
        <end position="33"/>
    </location>
</feature>
<feature type="domain" description="Major facilitator superfamily (MFS) profile" evidence="8">
    <location>
        <begin position="55"/>
        <end position="495"/>
    </location>
</feature>
<feature type="transmembrane region" description="Helical" evidence="7">
    <location>
        <begin position="156"/>
        <end position="173"/>
    </location>
</feature>
<evidence type="ECO:0000256" key="1">
    <source>
        <dbReference type="ARBA" id="ARBA00004141"/>
    </source>
</evidence>
<dbReference type="PANTHER" id="PTHR23506">
    <property type="entry name" value="GH10249P"/>
    <property type="match status" value="1"/>
</dbReference>
<feature type="transmembrane region" description="Helical" evidence="7">
    <location>
        <begin position="436"/>
        <end position="455"/>
    </location>
</feature>
<feature type="transmembrane region" description="Helical" evidence="7">
    <location>
        <begin position="54"/>
        <end position="80"/>
    </location>
</feature>
<feature type="transmembrane region" description="Helical" evidence="7">
    <location>
        <begin position="215"/>
        <end position="235"/>
    </location>
</feature>
<dbReference type="InterPro" id="IPR020846">
    <property type="entry name" value="MFS_dom"/>
</dbReference>
<evidence type="ECO:0000313" key="9">
    <source>
        <dbReference type="EMBL" id="EGU72902.1"/>
    </source>
</evidence>
<name>F9GD54_FUSOF</name>
<evidence type="ECO:0000256" key="5">
    <source>
        <dbReference type="ARBA" id="ARBA00023136"/>
    </source>
</evidence>
<feature type="transmembrane region" description="Helical" evidence="7">
    <location>
        <begin position="185"/>
        <end position="203"/>
    </location>
</feature>
<evidence type="ECO:0000256" key="7">
    <source>
        <dbReference type="SAM" id="Phobius"/>
    </source>
</evidence>
<comment type="caution">
    <text evidence="9">The sequence shown here is derived from an EMBL/GenBank/DDBJ whole genome shotgun (WGS) entry which is preliminary data.</text>
</comment>
<evidence type="ECO:0000256" key="4">
    <source>
        <dbReference type="ARBA" id="ARBA00022989"/>
    </source>
</evidence>
<proteinExistence type="predicted"/>
<organism evidence="9">
    <name type="scientific">Fusarium oxysporum (strain Fo5176)</name>
    <name type="common">Fusarium vascular wilt</name>
    <dbReference type="NCBI Taxonomy" id="660025"/>
    <lineage>
        <taxon>Eukaryota</taxon>
        <taxon>Fungi</taxon>
        <taxon>Dikarya</taxon>
        <taxon>Ascomycota</taxon>
        <taxon>Pezizomycotina</taxon>
        <taxon>Sordariomycetes</taxon>
        <taxon>Hypocreomycetidae</taxon>
        <taxon>Hypocreales</taxon>
        <taxon>Nectriaceae</taxon>
        <taxon>Fusarium</taxon>
        <taxon>Fusarium oxysporum species complex</taxon>
    </lineage>
</organism>
<dbReference type="AlphaFoldDB" id="F9GD54"/>
<dbReference type="Pfam" id="PF07690">
    <property type="entry name" value="MFS_1"/>
    <property type="match status" value="1"/>
</dbReference>
<protein>
    <recommendedName>
        <fullName evidence="8">Major facilitator superfamily (MFS) profile domain-containing protein</fullName>
    </recommendedName>
</protein>
<feature type="transmembrane region" description="Helical" evidence="7">
    <location>
        <begin position="100"/>
        <end position="117"/>
    </location>
</feature>
<dbReference type="EMBL" id="AFQF01005327">
    <property type="protein sequence ID" value="EGU72902.1"/>
    <property type="molecule type" value="Genomic_DNA"/>
</dbReference>
<keyword evidence="5 7" id="KW-0472">Membrane</keyword>
<dbReference type="InterPro" id="IPR036259">
    <property type="entry name" value="MFS_trans_sf"/>
</dbReference>
<dbReference type="PANTHER" id="PTHR23506:SF37">
    <property type="entry name" value="MAJOR FACILITATOR SUPERFAMILY (MFS) PROFILE DOMAIN-CONTAINING PROTEIN"/>
    <property type="match status" value="1"/>
</dbReference>
<feature type="transmembrane region" description="Helical" evidence="7">
    <location>
        <begin position="129"/>
        <end position="150"/>
    </location>
</feature>
<sequence>MYVLDSRELHVTQELPQLLFLLPLPTFTLIFIHNSEMPSPGVTWVARWRSKTSFILATVAFCLFTDLFLYALVVPILPFLLQDRFGIPPEDAQPYTSGLLAAYSGASVLFSIPSGWIADRFSSRKPTFLAGWGFLTVGTALFVGGQSFVILLLARILQGLAAAVVWTVGLAIVQDSVGPGKMGQAIGSIFSVVTTGELMAPALGGILYDAAGMQAVFWLAATTLGIELIMLFLVLESKTLIAVQTEGAEEFDAEVPQANEETALLPSRPDSKYRIQGEVGSIIKALPVLYCFRESRLLVALALTVVQGCILGAFDATIPTEAAALFHFSSFKAGLLFTALILPYIGLGPLAGMAVDKHGTKLVATYGYALLAPSLIILGIPSQHYLAGMGNLVLFCGILVLNGIALSIVSSPSFVDASDITSKYETANPGFFGENGPYAQIFGFNSLCFFLGLTIGPLAGGALRDAFGYQIMGSVFAVISGIAALLSYVYIGEKPQG</sequence>
<comment type="subcellular location">
    <subcellularLocation>
        <location evidence="1">Membrane</location>
        <topology evidence="1">Multi-pass membrane protein</topology>
    </subcellularLocation>
</comment>
<dbReference type="OrthoDB" id="5086884at2759"/>
<gene>
    <name evidence="9" type="ORF">FOXB_16588</name>
</gene>
<feature type="transmembrane region" description="Helical" evidence="7">
    <location>
        <begin position="297"/>
        <end position="314"/>
    </location>
</feature>
<evidence type="ECO:0000256" key="3">
    <source>
        <dbReference type="ARBA" id="ARBA00022692"/>
    </source>
</evidence>
<feature type="transmembrane region" description="Helical" evidence="7">
    <location>
        <begin position="467"/>
        <end position="491"/>
    </location>
</feature>
<dbReference type="PROSITE" id="PS50850">
    <property type="entry name" value="MFS"/>
    <property type="match status" value="1"/>
</dbReference>
<dbReference type="GO" id="GO:0016020">
    <property type="term" value="C:membrane"/>
    <property type="evidence" value="ECO:0007669"/>
    <property type="project" value="UniProtKB-SubCell"/>
</dbReference>
<evidence type="ECO:0000256" key="2">
    <source>
        <dbReference type="ARBA" id="ARBA00022448"/>
    </source>
</evidence>
<keyword evidence="4 7" id="KW-1133">Transmembrane helix</keyword>
<feature type="transmembrane region" description="Helical" evidence="7">
    <location>
        <begin position="334"/>
        <end position="355"/>
    </location>
</feature>
<dbReference type="GO" id="GO:0022857">
    <property type="term" value="F:transmembrane transporter activity"/>
    <property type="evidence" value="ECO:0007669"/>
    <property type="project" value="InterPro"/>
</dbReference>
<keyword evidence="2" id="KW-0813">Transport</keyword>
<evidence type="ECO:0000259" key="8">
    <source>
        <dbReference type="PROSITE" id="PS50850"/>
    </source>
</evidence>
<keyword evidence="3 7" id="KW-0812">Transmembrane</keyword>
<evidence type="ECO:0000256" key="6">
    <source>
        <dbReference type="ARBA" id="ARBA00023180"/>
    </source>
</evidence>
<feature type="transmembrane region" description="Helical" evidence="7">
    <location>
        <begin position="392"/>
        <end position="415"/>
    </location>
</feature>